<dbReference type="Pfam" id="PF08666">
    <property type="entry name" value="SAF"/>
    <property type="match status" value="1"/>
</dbReference>
<feature type="domain" description="SAF" evidence="1">
    <location>
        <begin position="45"/>
        <end position="113"/>
    </location>
</feature>
<dbReference type="RefSeq" id="WP_271091786.1">
    <property type="nucleotide sequence ID" value="NZ_JAPJZH010000017.1"/>
</dbReference>
<reference evidence="2" key="1">
    <citation type="submission" date="2022-11" db="EMBL/GenBank/DDBJ databases">
        <title>Hoeflea poritis sp. nov., isolated from scleractinian coral Porites lutea.</title>
        <authorList>
            <person name="Zhang G."/>
            <person name="Wei Q."/>
            <person name="Cai L."/>
        </authorList>
    </citation>
    <scope>NUCLEOTIDE SEQUENCE</scope>
    <source>
        <strain evidence="2">E7-10</strain>
    </source>
</reference>
<dbReference type="EMBL" id="JAPJZH010000017">
    <property type="protein sequence ID" value="MDA4847944.1"/>
    <property type="molecule type" value="Genomic_DNA"/>
</dbReference>
<comment type="caution">
    <text evidence="2">The sequence shown here is derived from an EMBL/GenBank/DDBJ whole genome shotgun (WGS) entry which is preliminary data.</text>
</comment>
<evidence type="ECO:0000313" key="2">
    <source>
        <dbReference type="EMBL" id="MDA4847944.1"/>
    </source>
</evidence>
<dbReference type="NCBIfam" id="TIGR03177">
    <property type="entry name" value="pilus_cpaB"/>
    <property type="match status" value="1"/>
</dbReference>
<dbReference type="CDD" id="cd11614">
    <property type="entry name" value="SAF_CpaB_FlgA_like"/>
    <property type="match status" value="1"/>
</dbReference>
<dbReference type="InterPro" id="IPR013974">
    <property type="entry name" value="SAF"/>
</dbReference>
<dbReference type="SMART" id="SM00858">
    <property type="entry name" value="SAF"/>
    <property type="match status" value="1"/>
</dbReference>
<dbReference type="Pfam" id="PF16976">
    <property type="entry name" value="RcpC"/>
    <property type="match status" value="1"/>
</dbReference>
<keyword evidence="3" id="KW-1185">Reference proteome</keyword>
<dbReference type="Proteomes" id="UP001148313">
    <property type="component" value="Unassembled WGS sequence"/>
</dbReference>
<name>A0ABT4VTK4_9HYPH</name>
<sequence length="264" mass="27974">MKPARLIVMVVALVAAVAAGYLILNITGKDGEQPVRQVVKKVQTDEVLVASSSLPIGSRLDKKNLGWQDWPEDAVKDGFITRSTRPDAVQELTGSIVRLPIFEGEPLRTEKVVDSGTSIMSSILPSGKRAVSTAISVVTSAGGFILPNDRVDVIMVRNSDEAGFLTETILENIRVLAIDQRIQEDEDGKKTAVGSTATLELTPEQAKIIAVAQQMAARLTLALRSVADVQDPDTGGADYLLSGEAGGTIQLIRSGTITNVGAAN</sequence>
<protein>
    <submittedName>
        <fullName evidence="2">Flp pilus assembly protein CpaB</fullName>
    </submittedName>
</protein>
<evidence type="ECO:0000313" key="3">
    <source>
        <dbReference type="Proteomes" id="UP001148313"/>
    </source>
</evidence>
<accession>A0ABT4VTK4</accession>
<organism evidence="2 3">
    <name type="scientific">Hoeflea poritis</name>
    <dbReference type="NCBI Taxonomy" id="2993659"/>
    <lineage>
        <taxon>Bacteria</taxon>
        <taxon>Pseudomonadati</taxon>
        <taxon>Pseudomonadota</taxon>
        <taxon>Alphaproteobacteria</taxon>
        <taxon>Hyphomicrobiales</taxon>
        <taxon>Rhizobiaceae</taxon>
        <taxon>Hoeflea</taxon>
    </lineage>
</organism>
<dbReference type="InterPro" id="IPR031571">
    <property type="entry name" value="RcpC_dom"/>
</dbReference>
<proteinExistence type="predicted"/>
<gene>
    <name evidence="2" type="primary">cpaB</name>
    <name evidence="2" type="ORF">OOZ53_21480</name>
</gene>
<dbReference type="InterPro" id="IPR017592">
    <property type="entry name" value="Pilus_assmbl_Flp-typ_CpaB"/>
</dbReference>
<evidence type="ECO:0000259" key="1">
    <source>
        <dbReference type="SMART" id="SM00858"/>
    </source>
</evidence>